<dbReference type="Gene3D" id="3.30.750.140">
    <property type="match status" value="1"/>
</dbReference>
<comment type="caution">
    <text evidence="3">The sequence shown here is derived from an EMBL/GenBank/DDBJ whole genome shotgun (WGS) entry which is preliminary data.</text>
</comment>
<keyword evidence="3" id="KW-0969">Cilium</keyword>
<feature type="region of interest" description="Disordered" evidence="1">
    <location>
        <begin position="677"/>
        <end position="719"/>
    </location>
</feature>
<feature type="domain" description="Flagellar hook-length control protein-like C-terminal" evidence="2">
    <location>
        <begin position="606"/>
        <end position="689"/>
    </location>
</feature>
<dbReference type="InterPro" id="IPR038610">
    <property type="entry name" value="FliK-like_C_sf"/>
</dbReference>
<evidence type="ECO:0000313" key="3">
    <source>
        <dbReference type="EMBL" id="MEJ8472733.1"/>
    </source>
</evidence>
<proteinExistence type="predicted"/>
<dbReference type="Proteomes" id="UP001385499">
    <property type="component" value="Unassembled WGS sequence"/>
</dbReference>
<feature type="region of interest" description="Disordered" evidence="1">
    <location>
        <begin position="222"/>
        <end position="249"/>
    </location>
</feature>
<dbReference type="RefSeq" id="WP_340272209.1">
    <property type="nucleotide sequence ID" value="NZ_JBAKIA010000001.1"/>
</dbReference>
<keyword evidence="3" id="KW-0966">Cell projection</keyword>
<feature type="compositionally biased region" description="Basic and acidic residues" evidence="1">
    <location>
        <begin position="699"/>
        <end position="719"/>
    </location>
</feature>
<accession>A0ABU8TEZ7</accession>
<evidence type="ECO:0000259" key="2">
    <source>
        <dbReference type="Pfam" id="PF02120"/>
    </source>
</evidence>
<name>A0ABU8TEZ7_9HYPH</name>
<dbReference type="Pfam" id="PF02120">
    <property type="entry name" value="Flg_hook"/>
    <property type="match status" value="1"/>
</dbReference>
<reference evidence="3 4" key="1">
    <citation type="submission" date="2024-02" db="EMBL/GenBank/DDBJ databases">
        <title>Roseibium algae sp. nov., isolated from marine alga (Grateloupia sp.), showing potential in myo-inositol conversion.</title>
        <authorList>
            <person name="Wang Y."/>
        </authorList>
    </citation>
    <scope>NUCLEOTIDE SEQUENCE [LARGE SCALE GENOMIC DNA]</scope>
    <source>
        <strain evidence="3 4">H3510</strain>
    </source>
</reference>
<protein>
    <submittedName>
        <fullName evidence="3">Flagellar hook-length control protein FliK</fullName>
    </submittedName>
</protein>
<organism evidence="3 4">
    <name type="scientific">Roseibium algae</name>
    <dbReference type="NCBI Taxonomy" id="3123038"/>
    <lineage>
        <taxon>Bacteria</taxon>
        <taxon>Pseudomonadati</taxon>
        <taxon>Pseudomonadota</taxon>
        <taxon>Alphaproteobacteria</taxon>
        <taxon>Hyphomicrobiales</taxon>
        <taxon>Stappiaceae</taxon>
        <taxon>Roseibium</taxon>
    </lineage>
</organism>
<sequence length="737" mass="73013">MGADLLPIGMFTDVSANALGGGAGALPFAGEGEVAGAFQSFLQSTGESGKGEGGVPSAVEGLSDAELAQGLGKQRLASQVLPGNESAGLPADAAAINNEKAALNSDVALQGASGDVENTNLPGLAMLVSSSGVPSEVADDADIEVSDADASDGGVRDDDATELDALALDNPSPSNALYSFLNPAQFSTATAEGPVSEALSPLVSTSGDAVVPDGALNDAQLGAAVPGTPGSPVGGSATDGSGLAEKPSPPILPTVGVSGLAAGDGIVAKAPAFVGFSGYANADVSPAGGTVVSDSPIASADAVKAAAGAAASAGQTFVGADAQTSVVSSAPQAQVSNDPQATNTVAVNSQASAAAPSQSVDAPSRRWQTDLPEISRARGGVAQGWAAPVTSSAASSSMMSANGGSSEVGAQLGVLAGGAGALADQSMVSEDVDGLKKAANRDGESVRAVASQTTANQSPAAQSSNVQTSGAPGLAVKQTSAQTPADPLDSAPEFEVSSDDDSASRKPLPANSAGVSNGPEAAGKTASSGGAAAMQATAVDLVRIVPDKDLASDDAAVGGEDDMKMSSLDVRNFGKGDLGTATRVDPSQTAARLQTNAAAAQVAGAIARNAQNGQTRFQMRLDPAELGRIDVHMKMASDGSVQAHLIVERPETLDLFMRDQRGLEKALESAGLNTDSNSLQFSLQDQGGQQFASSQDDQGDAHGGRVFDRAEDGAENHEEQISQVYLSDTQPGLDIRI</sequence>
<feature type="compositionally biased region" description="Low complexity" evidence="1">
    <location>
        <begin position="222"/>
        <end position="238"/>
    </location>
</feature>
<evidence type="ECO:0000256" key="1">
    <source>
        <dbReference type="SAM" id="MobiDB-lite"/>
    </source>
</evidence>
<dbReference type="InterPro" id="IPR021136">
    <property type="entry name" value="Flagellar_hook_control-like_C"/>
</dbReference>
<gene>
    <name evidence="3" type="ORF">V6575_01410</name>
</gene>
<feature type="region of interest" description="Disordered" evidence="1">
    <location>
        <begin position="433"/>
        <end position="528"/>
    </location>
</feature>
<keyword evidence="3" id="KW-0282">Flagellum</keyword>
<evidence type="ECO:0000313" key="4">
    <source>
        <dbReference type="Proteomes" id="UP001385499"/>
    </source>
</evidence>
<keyword evidence="4" id="KW-1185">Reference proteome</keyword>
<dbReference type="CDD" id="cd17470">
    <property type="entry name" value="T3SS_Flik_C"/>
    <property type="match status" value="1"/>
</dbReference>
<dbReference type="EMBL" id="JBAKIA010000001">
    <property type="protein sequence ID" value="MEJ8472733.1"/>
    <property type="molecule type" value="Genomic_DNA"/>
</dbReference>
<feature type="compositionally biased region" description="Basic and acidic residues" evidence="1">
    <location>
        <begin position="433"/>
        <end position="445"/>
    </location>
</feature>
<feature type="compositionally biased region" description="Polar residues" evidence="1">
    <location>
        <begin position="450"/>
        <end position="470"/>
    </location>
</feature>
<feature type="compositionally biased region" description="Polar residues" evidence="1">
    <location>
        <begin position="677"/>
        <end position="696"/>
    </location>
</feature>